<dbReference type="PANTHER" id="PTHR40465">
    <property type="entry name" value="CHROMOSOME 1, WHOLE GENOME SHOTGUN SEQUENCE"/>
    <property type="match status" value="1"/>
</dbReference>
<organism evidence="2 3">
    <name type="scientific">Dendrothele bispora (strain CBS 962.96)</name>
    <dbReference type="NCBI Taxonomy" id="1314807"/>
    <lineage>
        <taxon>Eukaryota</taxon>
        <taxon>Fungi</taxon>
        <taxon>Dikarya</taxon>
        <taxon>Basidiomycota</taxon>
        <taxon>Agaricomycotina</taxon>
        <taxon>Agaricomycetes</taxon>
        <taxon>Agaricomycetidae</taxon>
        <taxon>Agaricales</taxon>
        <taxon>Agaricales incertae sedis</taxon>
        <taxon>Dendrothele</taxon>
    </lineage>
</organism>
<protein>
    <submittedName>
        <fullName evidence="2">Uncharacterized protein</fullName>
    </submittedName>
</protein>
<dbReference type="Proteomes" id="UP000297245">
    <property type="component" value="Unassembled WGS sequence"/>
</dbReference>
<keyword evidence="3" id="KW-1185">Reference proteome</keyword>
<evidence type="ECO:0000313" key="3">
    <source>
        <dbReference type="Proteomes" id="UP000297245"/>
    </source>
</evidence>
<feature type="transmembrane region" description="Helical" evidence="1">
    <location>
        <begin position="88"/>
        <end position="108"/>
    </location>
</feature>
<reference evidence="2 3" key="1">
    <citation type="journal article" date="2019" name="Nat. Ecol. Evol.">
        <title>Megaphylogeny resolves global patterns of mushroom evolution.</title>
        <authorList>
            <person name="Varga T."/>
            <person name="Krizsan K."/>
            <person name="Foldi C."/>
            <person name="Dima B."/>
            <person name="Sanchez-Garcia M."/>
            <person name="Sanchez-Ramirez S."/>
            <person name="Szollosi G.J."/>
            <person name="Szarkandi J.G."/>
            <person name="Papp V."/>
            <person name="Albert L."/>
            <person name="Andreopoulos W."/>
            <person name="Angelini C."/>
            <person name="Antonin V."/>
            <person name="Barry K.W."/>
            <person name="Bougher N.L."/>
            <person name="Buchanan P."/>
            <person name="Buyck B."/>
            <person name="Bense V."/>
            <person name="Catcheside P."/>
            <person name="Chovatia M."/>
            <person name="Cooper J."/>
            <person name="Damon W."/>
            <person name="Desjardin D."/>
            <person name="Finy P."/>
            <person name="Geml J."/>
            <person name="Haridas S."/>
            <person name="Hughes K."/>
            <person name="Justo A."/>
            <person name="Karasinski D."/>
            <person name="Kautmanova I."/>
            <person name="Kiss B."/>
            <person name="Kocsube S."/>
            <person name="Kotiranta H."/>
            <person name="LaButti K.M."/>
            <person name="Lechner B.E."/>
            <person name="Liimatainen K."/>
            <person name="Lipzen A."/>
            <person name="Lukacs Z."/>
            <person name="Mihaltcheva S."/>
            <person name="Morgado L.N."/>
            <person name="Niskanen T."/>
            <person name="Noordeloos M.E."/>
            <person name="Ohm R.A."/>
            <person name="Ortiz-Santana B."/>
            <person name="Ovrebo C."/>
            <person name="Racz N."/>
            <person name="Riley R."/>
            <person name="Savchenko A."/>
            <person name="Shiryaev A."/>
            <person name="Soop K."/>
            <person name="Spirin V."/>
            <person name="Szebenyi C."/>
            <person name="Tomsovsky M."/>
            <person name="Tulloss R.E."/>
            <person name="Uehling J."/>
            <person name="Grigoriev I.V."/>
            <person name="Vagvolgyi C."/>
            <person name="Papp T."/>
            <person name="Martin F.M."/>
            <person name="Miettinen O."/>
            <person name="Hibbett D.S."/>
            <person name="Nagy L.G."/>
        </authorList>
    </citation>
    <scope>NUCLEOTIDE SEQUENCE [LARGE SCALE GENOMIC DNA]</scope>
    <source>
        <strain evidence="2 3">CBS 962.96</strain>
    </source>
</reference>
<accession>A0A4S8L705</accession>
<name>A0A4S8L705_DENBC</name>
<evidence type="ECO:0000256" key="1">
    <source>
        <dbReference type="SAM" id="Phobius"/>
    </source>
</evidence>
<keyword evidence="1" id="KW-0472">Membrane</keyword>
<feature type="transmembrane region" description="Helical" evidence="1">
    <location>
        <begin position="12"/>
        <end position="36"/>
    </location>
</feature>
<keyword evidence="1" id="KW-0812">Transmembrane</keyword>
<dbReference type="AlphaFoldDB" id="A0A4S8L705"/>
<evidence type="ECO:0000313" key="2">
    <source>
        <dbReference type="EMBL" id="THU84452.1"/>
    </source>
</evidence>
<dbReference type="EMBL" id="ML179598">
    <property type="protein sequence ID" value="THU84452.1"/>
    <property type="molecule type" value="Genomic_DNA"/>
</dbReference>
<feature type="transmembrane region" description="Helical" evidence="1">
    <location>
        <begin position="156"/>
        <end position="181"/>
    </location>
</feature>
<feature type="transmembrane region" description="Helical" evidence="1">
    <location>
        <begin position="120"/>
        <end position="144"/>
    </location>
</feature>
<feature type="transmembrane region" description="Helical" evidence="1">
    <location>
        <begin position="48"/>
        <end position="68"/>
    </location>
</feature>
<dbReference type="OrthoDB" id="3231781at2759"/>
<dbReference type="PANTHER" id="PTHR40465:SF1">
    <property type="entry name" value="DUF6534 DOMAIN-CONTAINING PROTEIN"/>
    <property type="match status" value="1"/>
</dbReference>
<sequence length="190" mass="21361">MSSSDSLQLALGGLQVSVLIATFIYAISCFQAYLYWRSKFNDRLGVRILVCIGLFETIHTVCFWVYLYTITIQYYGVPEELEERHWSISMSLAFHGCITVSVQAYYSYRVYVLSGGHKVIPIICWTGCLLEAFGSIAGAIAFYILGPVAFIAHVQFLPTFVIVLDLSVCAVNTTTLCYYLLKRKTGINRS</sequence>
<gene>
    <name evidence="2" type="ORF">K435DRAFT_687468</name>
</gene>
<proteinExistence type="predicted"/>
<keyword evidence="1" id="KW-1133">Transmembrane helix</keyword>